<sequence>MKKNVFTLFIAMLSGIAYCQVGINTARPQGVFHVDAAKDNPSTVVTPPTTAQQLNDVIVTSSGNVGVGINAPTEKIDVQGNIRVREPLNGSNVIDFPSAVVMKADGTLGTTKASNVSLQSFQLKIPPHNQFTADFNNHSNTAYDSDNWWVVQKTSFNSSSTAPAKMTIVYEYEGPAFGNASNIFALLTAGNNAGFPDVFVASFISLQTVAGKSRLTVTIARTDHFYNAWAGTFLLNTLLAIKP</sequence>
<accession>A0A1I5BIC9</accession>
<dbReference type="Proteomes" id="UP000198769">
    <property type="component" value="Unassembled WGS sequence"/>
</dbReference>
<dbReference type="AlphaFoldDB" id="A0A1I5BIC9"/>
<dbReference type="EMBL" id="FOVD01000007">
    <property type="protein sequence ID" value="SFN74396.1"/>
    <property type="molecule type" value="Genomic_DNA"/>
</dbReference>
<protein>
    <submittedName>
        <fullName evidence="2">Uncharacterized protein</fullName>
    </submittedName>
</protein>
<reference evidence="3" key="1">
    <citation type="submission" date="2016-10" db="EMBL/GenBank/DDBJ databases">
        <authorList>
            <person name="Varghese N."/>
            <person name="Submissions S."/>
        </authorList>
    </citation>
    <scope>NUCLEOTIDE SEQUENCE [LARGE SCALE GENOMIC DNA]</scope>
    <source>
        <strain evidence="3">DSM 25575</strain>
    </source>
</reference>
<feature type="chain" id="PRO_5011687889" evidence="1">
    <location>
        <begin position="20"/>
        <end position="243"/>
    </location>
</feature>
<keyword evidence="1" id="KW-0732">Signal</keyword>
<evidence type="ECO:0000313" key="2">
    <source>
        <dbReference type="EMBL" id="SFN74396.1"/>
    </source>
</evidence>
<dbReference type="RefSeq" id="WP_139222079.1">
    <property type="nucleotide sequence ID" value="NZ_FOVD01000007.1"/>
</dbReference>
<proteinExistence type="predicted"/>
<gene>
    <name evidence="2" type="ORF">SAMN05421594_4079</name>
</gene>
<dbReference type="OrthoDB" id="1251128at2"/>
<name>A0A1I5BIC9_CHROL</name>
<evidence type="ECO:0000313" key="3">
    <source>
        <dbReference type="Proteomes" id="UP000198769"/>
    </source>
</evidence>
<feature type="signal peptide" evidence="1">
    <location>
        <begin position="1"/>
        <end position="19"/>
    </location>
</feature>
<keyword evidence="3" id="KW-1185">Reference proteome</keyword>
<organism evidence="2 3">
    <name type="scientific">Chryseobacterium oleae</name>
    <dbReference type="NCBI Taxonomy" id="491207"/>
    <lineage>
        <taxon>Bacteria</taxon>
        <taxon>Pseudomonadati</taxon>
        <taxon>Bacteroidota</taxon>
        <taxon>Flavobacteriia</taxon>
        <taxon>Flavobacteriales</taxon>
        <taxon>Weeksellaceae</taxon>
        <taxon>Chryseobacterium group</taxon>
        <taxon>Chryseobacterium</taxon>
    </lineage>
</organism>
<evidence type="ECO:0000256" key="1">
    <source>
        <dbReference type="SAM" id="SignalP"/>
    </source>
</evidence>